<evidence type="ECO:0000313" key="1">
    <source>
        <dbReference type="EMBL" id="RKS44874.1"/>
    </source>
</evidence>
<comment type="caution">
    <text evidence="1">The sequence shown here is derived from an EMBL/GenBank/DDBJ whole genome shotgun (WGS) entry which is preliminary data.</text>
</comment>
<protein>
    <submittedName>
        <fullName evidence="1">Uncharacterized protein DUF1217</fullName>
    </submittedName>
</protein>
<dbReference type="EMBL" id="RBLI01000002">
    <property type="protein sequence ID" value="RKS44874.1"/>
    <property type="molecule type" value="Genomic_DNA"/>
</dbReference>
<dbReference type="GeneID" id="51369269"/>
<evidence type="ECO:0000313" key="2">
    <source>
        <dbReference type="Proteomes" id="UP000273626"/>
    </source>
</evidence>
<dbReference type="InterPro" id="IPR023157">
    <property type="entry name" value="AGR-C-984p-like_sf"/>
</dbReference>
<dbReference type="Gene3D" id="1.10.3700.10">
    <property type="entry name" value="AGR C 984p-like"/>
    <property type="match status" value="1"/>
</dbReference>
<name>A0ABX9SAL5_PARPN</name>
<sequence length="261" mass="29472">MSYNVQVGSGGYWGWKILERTMVRQRSAFLQAHSMKVSRDYFRETIHNIKSAEDLVNDRKLFSIVLRAFGLDSDISNRFFIKKVLESDPADKASLVNKLADKRYADLNRGLALYASSQEKSVAVDTAEIIDRYESRSFEKNIGERHAEIELALNAQREVLNIAISDASENAKWYRILASKPLRQVFEGAYGLGAGFASLSIDRQLSELKDKTKKLTGDSSVSQFELRDKLEVVIRRFLLRGHLGVSSASSRYVNALALLRA</sequence>
<dbReference type="Proteomes" id="UP000273626">
    <property type="component" value="Unassembled WGS sequence"/>
</dbReference>
<accession>A0ABX9SAL5</accession>
<proteinExistence type="predicted"/>
<dbReference type="RefSeq" id="WP_074991426.1">
    <property type="nucleotide sequence ID" value="NZ_CP044423.1"/>
</dbReference>
<dbReference type="SUPFAM" id="SSF158837">
    <property type="entry name" value="AGR C 984p-like"/>
    <property type="match status" value="1"/>
</dbReference>
<organism evidence="1 2">
    <name type="scientific">Paracoccus pantotrophus</name>
    <name type="common">Thiosphaera pantotropha</name>
    <dbReference type="NCBI Taxonomy" id="82367"/>
    <lineage>
        <taxon>Bacteria</taxon>
        <taxon>Pseudomonadati</taxon>
        <taxon>Pseudomonadota</taxon>
        <taxon>Alphaproteobacteria</taxon>
        <taxon>Rhodobacterales</taxon>
        <taxon>Paracoccaceae</taxon>
        <taxon>Paracoccus</taxon>
    </lineage>
</organism>
<keyword evidence="2" id="KW-1185">Reference proteome</keyword>
<reference evidence="1" key="1">
    <citation type="submission" date="2018-10" db="EMBL/GenBank/DDBJ databases">
        <title>Genomic Encyclopedia of Archaeal and Bacterial Type Strains, Phase II (KMG-II): from individual species to whole genera.</title>
        <authorList>
            <person name="Goeker M."/>
        </authorList>
    </citation>
    <scope>NUCLEOTIDE SEQUENCE [LARGE SCALE GENOMIC DNA]</scope>
    <source>
        <strain evidence="1">DSM 2944</strain>
    </source>
</reference>
<gene>
    <name evidence="1" type="ORF">BDE18_3731</name>
</gene>
<dbReference type="Pfam" id="PF06748">
    <property type="entry name" value="DUF1217"/>
    <property type="match status" value="1"/>
</dbReference>
<dbReference type="InterPro" id="IPR010626">
    <property type="entry name" value="DUF1217"/>
</dbReference>